<dbReference type="GO" id="GO:0022857">
    <property type="term" value="F:transmembrane transporter activity"/>
    <property type="evidence" value="ECO:0007669"/>
    <property type="project" value="InterPro"/>
</dbReference>
<organism evidence="10 11">
    <name type="scientific">Thermus thermophilus (strain SG0.5JP17-16)</name>
    <dbReference type="NCBI Taxonomy" id="762633"/>
    <lineage>
        <taxon>Bacteria</taxon>
        <taxon>Thermotogati</taxon>
        <taxon>Deinococcota</taxon>
        <taxon>Deinococci</taxon>
        <taxon>Thermales</taxon>
        <taxon>Thermaceae</taxon>
        <taxon>Thermus</taxon>
    </lineage>
</organism>
<evidence type="ECO:0000313" key="11">
    <source>
        <dbReference type="Proteomes" id="UP000009233"/>
    </source>
</evidence>
<dbReference type="GO" id="GO:0006865">
    <property type="term" value="P:amino acid transport"/>
    <property type="evidence" value="ECO:0007669"/>
    <property type="project" value="UniProtKB-KW"/>
</dbReference>
<evidence type="ECO:0000256" key="4">
    <source>
        <dbReference type="ARBA" id="ARBA00022692"/>
    </source>
</evidence>
<dbReference type="EMBL" id="CP002777">
    <property type="protein sequence ID" value="AEG33377.1"/>
    <property type="molecule type" value="Genomic_DNA"/>
</dbReference>
<dbReference type="PATRIC" id="fig|762633.3.peg.956"/>
<dbReference type="HOGENOM" id="CLU_039929_0_0_0"/>
<evidence type="ECO:0000256" key="5">
    <source>
        <dbReference type="ARBA" id="ARBA00022970"/>
    </source>
</evidence>
<keyword evidence="7 9" id="KW-0472">Membrane</keyword>
<gene>
    <name evidence="10" type="ordered locus">Ththe16_0960</name>
</gene>
<dbReference type="CDD" id="cd06582">
    <property type="entry name" value="TM_PBP1_LivH_like"/>
    <property type="match status" value="1"/>
</dbReference>
<keyword evidence="2" id="KW-0813">Transport</keyword>
<feature type="transmembrane region" description="Helical" evidence="9">
    <location>
        <begin position="144"/>
        <end position="167"/>
    </location>
</feature>
<evidence type="ECO:0000256" key="2">
    <source>
        <dbReference type="ARBA" id="ARBA00022448"/>
    </source>
</evidence>
<feature type="transmembrane region" description="Helical" evidence="9">
    <location>
        <begin position="236"/>
        <end position="255"/>
    </location>
</feature>
<keyword evidence="6 9" id="KW-1133">Transmembrane helix</keyword>
<evidence type="ECO:0000256" key="8">
    <source>
        <dbReference type="ARBA" id="ARBA00037998"/>
    </source>
</evidence>
<dbReference type="InterPro" id="IPR052157">
    <property type="entry name" value="BCAA_transport_permease"/>
</dbReference>
<evidence type="ECO:0000313" key="10">
    <source>
        <dbReference type="EMBL" id="AEG33377.1"/>
    </source>
</evidence>
<feature type="transmembrane region" description="Helical" evidence="9">
    <location>
        <begin position="187"/>
        <end position="207"/>
    </location>
</feature>
<evidence type="ECO:0000256" key="9">
    <source>
        <dbReference type="SAM" id="Phobius"/>
    </source>
</evidence>
<evidence type="ECO:0000256" key="1">
    <source>
        <dbReference type="ARBA" id="ARBA00004651"/>
    </source>
</evidence>
<sequence length="334" mass="35354">MDATILGLLLLDGVQNGVIYGLLALAMVLVFAVTRVILVPIGELMMFAPLSFVWLQGGKLPGTLWLALALGALWALLERGRGRGLPLVGGAGLLLLFLLARGSPALAYLAALLLVVYLGVATYRVFFQPMRAASPEGEHRGATVLALLIMAVGLHVAYQGLGLVFFGPEQFRPDPLLQGEVVVGLTWQGALVLAFALLSAAALYLFFRRSLFGKALLAAAENRLGARLCGIRPEEAGMVAFAIAGLMAALSGLLLAPLINAAYFMGFMLGLKAFVAAILGGLVSYPVAFFGAVLVGLFESFTSFYASAYKEALVFLLLVPALFYQSLRAKGVEE</sequence>
<feature type="transmembrane region" description="Helical" evidence="9">
    <location>
        <begin position="312"/>
        <end position="329"/>
    </location>
</feature>
<dbReference type="KEGG" id="tts:Ththe16_0960"/>
<dbReference type="RefSeq" id="WP_014510285.1">
    <property type="nucleotide sequence ID" value="NC_017272.1"/>
</dbReference>
<feature type="transmembrane region" description="Helical" evidence="9">
    <location>
        <begin position="18"/>
        <end position="38"/>
    </location>
</feature>
<dbReference type="PANTHER" id="PTHR11795">
    <property type="entry name" value="BRANCHED-CHAIN AMINO ACID TRANSPORT SYSTEM PERMEASE PROTEIN LIVH"/>
    <property type="match status" value="1"/>
</dbReference>
<comment type="subcellular location">
    <subcellularLocation>
        <location evidence="1">Cell membrane</location>
        <topology evidence="1">Multi-pass membrane protein</topology>
    </subcellularLocation>
</comment>
<evidence type="ECO:0000256" key="6">
    <source>
        <dbReference type="ARBA" id="ARBA00022989"/>
    </source>
</evidence>
<dbReference type="AlphaFoldDB" id="F6DGL9"/>
<dbReference type="Pfam" id="PF02653">
    <property type="entry name" value="BPD_transp_2"/>
    <property type="match status" value="1"/>
</dbReference>
<evidence type="ECO:0000256" key="7">
    <source>
        <dbReference type="ARBA" id="ARBA00023136"/>
    </source>
</evidence>
<dbReference type="Proteomes" id="UP000009233">
    <property type="component" value="Chromosome"/>
</dbReference>
<reference evidence="10" key="1">
    <citation type="submission" date="2011-05" db="EMBL/GenBank/DDBJ databases">
        <title>Complete sequence of chromosome of Thermus thermophilus SG0.5JP17-16.</title>
        <authorList>
            <consortium name="US DOE Joint Genome Institute"/>
            <person name="Lucas S."/>
            <person name="Han J."/>
            <person name="Lapidus A."/>
            <person name="Cheng J.-F."/>
            <person name="Goodwin L."/>
            <person name="Pitluck S."/>
            <person name="Peters L."/>
            <person name="Mikhailova N."/>
            <person name="Teshima H."/>
            <person name="Han C."/>
            <person name="Tapia R."/>
            <person name="Land M."/>
            <person name="Hauser L."/>
            <person name="Kyrpides N."/>
            <person name="Ivanova N."/>
            <person name="Pagani I."/>
            <person name="Allgaier M."/>
            <person name="Hugenholtz P."/>
            <person name="Singer S."/>
            <person name="Gladden J."/>
            <person name="Woyke T."/>
        </authorList>
    </citation>
    <scope>NUCLEOTIDE SEQUENCE</scope>
    <source>
        <strain evidence="10">SG0.5JP17-16</strain>
    </source>
</reference>
<dbReference type="GO" id="GO:0005886">
    <property type="term" value="C:plasma membrane"/>
    <property type="evidence" value="ECO:0007669"/>
    <property type="project" value="UniProtKB-SubCell"/>
</dbReference>
<name>F6DGL9_THETG</name>
<feature type="transmembrane region" description="Helical" evidence="9">
    <location>
        <begin position="58"/>
        <end position="77"/>
    </location>
</feature>
<feature type="transmembrane region" description="Helical" evidence="9">
    <location>
        <begin position="84"/>
        <end position="100"/>
    </location>
</feature>
<keyword evidence="4 9" id="KW-0812">Transmembrane</keyword>
<evidence type="ECO:0000256" key="3">
    <source>
        <dbReference type="ARBA" id="ARBA00022475"/>
    </source>
</evidence>
<keyword evidence="3" id="KW-1003">Cell membrane</keyword>
<comment type="similarity">
    <text evidence="8">Belongs to the binding-protein-dependent transport system permease family. LivHM subfamily.</text>
</comment>
<feature type="transmembrane region" description="Helical" evidence="9">
    <location>
        <begin position="106"/>
        <end position="123"/>
    </location>
</feature>
<dbReference type="PANTHER" id="PTHR11795:SF450">
    <property type="entry name" value="ABC TRANSPORTER PERMEASE PROTEIN"/>
    <property type="match status" value="1"/>
</dbReference>
<protein>
    <submittedName>
        <fullName evidence="10">ABC-type transporter, integral membrane subunit</fullName>
    </submittedName>
</protein>
<proteinExistence type="inferred from homology"/>
<accession>F6DGL9</accession>
<keyword evidence="5" id="KW-0029">Amino-acid transport</keyword>
<dbReference type="InterPro" id="IPR001851">
    <property type="entry name" value="ABC_transp_permease"/>
</dbReference>